<keyword evidence="3" id="KW-1185">Reference proteome</keyword>
<evidence type="ECO:0000313" key="3">
    <source>
        <dbReference type="Proteomes" id="UP000190080"/>
    </source>
</evidence>
<evidence type="ECO:0000313" key="2">
    <source>
        <dbReference type="EMBL" id="OPJ61289.1"/>
    </source>
</evidence>
<gene>
    <name evidence="2" type="ORF">CLORY_23290</name>
</gene>
<dbReference type="RefSeq" id="WP_079424549.1">
    <property type="nucleotide sequence ID" value="NZ_MZGV01000023.1"/>
</dbReference>
<comment type="caution">
    <text evidence="2">The sequence shown here is derived from an EMBL/GenBank/DDBJ whole genome shotgun (WGS) entry which is preliminary data.</text>
</comment>
<protein>
    <recommendedName>
        <fullName evidence="4">PsbP C-terminal domain-containing protein</fullName>
    </recommendedName>
</protein>
<accession>A0A1V4IN64</accession>
<keyword evidence="1" id="KW-1133">Transmembrane helix</keyword>
<organism evidence="2 3">
    <name type="scientific">Clostridium oryzae</name>
    <dbReference type="NCBI Taxonomy" id="1450648"/>
    <lineage>
        <taxon>Bacteria</taxon>
        <taxon>Bacillati</taxon>
        <taxon>Bacillota</taxon>
        <taxon>Clostridia</taxon>
        <taxon>Eubacteriales</taxon>
        <taxon>Clostridiaceae</taxon>
        <taxon>Clostridium</taxon>
    </lineage>
</organism>
<keyword evidence="1" id="KW-0472">Membrane</keyword>
<dbReference type="STRING" id="1450648.CLORY_23290"/>
<proteinExistence type="predicted"/>
<evidence type="ECO:0008006" key="4">
    <source>
        <dbReference type="Google" id="ProtNLM"/>
    </source>
</evidence>
<dbReference type="Proteomes" id="UP000190080">
    <property type="component" value="Unassembled WGS sequence"/>
</dbReference>
<name>A0A1V4IN64_9CLOT</name>
<dbReference type="AlphaFoldDB" id="A0A1V4IN64"/>
<feature type="transmembrane region" description="Helical" evidence="1">
    <location>
        <begin position="12"/>
        <end position="31"/>
    </location>
</feature>
<evidence type="ECO:0000256" key="1">
    <source>
        <dbReference type="SAM" id="Phobius"/>
    </source>
</evidence>
<dbReference type="EMBL" id="MZGV01000023">
    <property type="protein sequence ID" value="OPJ61289.1"/>
    <property type="molecule type" value="Genomic_DNA"/>
</dbReference>
<keyword evidence="1" id="KW-0812">Transmembrane</keyword>
<dbReference type="OrthoDB" id="1739449at2"/>
<reference evidence="2 3" key="1">
    <citation type="submission" date="2017-03" db="EMBL/GenBank/DDBJ databases">
        <title>Genome sequence of Clostridium oryzae DSM 28571.</title>
        <authorList>
            <person name="Poehlein A."/>
            <person name="Daniel R."/>
        </authorList>
    </citation>
    <scope>NUCLEOTIDE SEQUENCE [LARGE SCALE GENOMIC DNA]</scope>
    <source>
        <strain evidence="2 3">DSM 28571</strain>
    </source>
</reference>
<sequence length="194" mass="22865">MKIIILNRRLISYVSIILGVILIILSAQLTFNSKLKSTAFMQNGISQLTEYYTVGKKYQYKLPNNWNTNEESFDSSEIVYHNNFVSDDLKLHGFAEVWKLKTPLKKFLENSKSSSYKPGSVLNYKIKKTKIKNFETYLVTYNMKNQSGEIYKAWEYYIEENNEFFRICFFVPQEEYKANLPVVFESITNTFNKV</sequence>